<dbReference type="EMBL" id="JAVYJV010000024">
    <property type="protein sequence ID" value="KAK4338061.1"/>
    <property type="molecule type" value="Genomic_DNA"/>
</dbReference>
<name>A0AAE1QQZ4_9SOLA</name>
<protein>
    <submittedName>
        <fullName evidence="2">Uncharacterized protein</fullName>
    </submittedName>
</protein>
<reference evidence="2" key="1">
    <citation type="submission" date="2023-12" db="EMBL/GenBank/DDBJ databases">
        <title>Genome assembly of Anisodus tanguticus.</title>
        <authorList>
            <person name="Wang Y.-J."/>
        </authorList>
    </citation>
    <scope>NUCLEOTIDE SEQUENCE</scope>
    <source>
        <strain evidence="2">KB-2021</strain>
        <tissue evidence="2">Leaf</tissue>
    </source>
</reference>
<dbReference type="Proteomes" id="UP001291623">
    <property type="component" value="Unassembled WGS sequence"/>
</dbReference>
<accession>A0AAE1QQZ4</accession>
<feature type="region of interest" description="Disordered" evidence="1">
    <location>
        <begin position="23"/>
        <end position="59"/>
    </location>
</feature>
<organism evidence="2 3">
    <name type="scientific">Anisodus tanguticus</name>
    <dbReference type="NCBI Taxonomy" id="243964"/>
    <lineage>
        <taxon>Eukaryota</taxon>
        <taxon>Viridiplantae</taxon>
        <taxon>Streptophyta</taxon>
        <taxon>Embryophyta</taxon>
        <taxon>Tracheophyta</taxon>
        <taxon>Spermatophyta</taxon>
        <taxon>Magnoliopsida</taxon>
        <taxon>eudicotyledons</taxon>
        <taxon>Gunneridae</taxon>
        <taxon>Pentapetalae</taxon>
        <taxon>asterids</taxon>
        <taxon>lamiids</taxon>
        <taxon>Solanales</taxon>
        <taxon>Solanaceae</taxon>
        <taxon>Solanoideae</taxon>
        <taxon>Hyoscyameae</taxon>
        <taxon>Anisodus</taxon>
    </lineage>
</organism>
<keyword evidence="3" id="KW-1185">Reference proteome</keyword>
<evidence type="ECO:0000313" key="3">
    <source>
        <dbReference type="Proteomes" id="UP001291623"/>
    </source>
</evidence>
<evidence type="ECO:0000313" key="2">
    <source>
        <dbReference type="EMBL" id="KAK4338061.1"/>
    </source>
</evidence>
<dbReference type="AlphaFoldDB" id="A0AAE1QQZ4"/>
<feature type="compositionally biased region" description="Acidic residues" evidence="1">
    <location>
        <begin position="41"/>
        <end position="51"/>
    </location>
</feature>
<proteinExistence type="predicted"/>
<comment type="caution">
    <text evidence="2">The sequence shown here is derived from an EMBL/GenBank/DDBJ whole genome shotgun (WGS) entry which is preliminary data.</text>
</comment>
<feature type="compositionally biased region" description="Low complexity" evidence="1">
    <location>
        <begin position="23"/>
        <end position="40"/>
    </location>
</feature>
<sequence length="77" mass="8089">MFSVSKKNDGVLVQENVVLVKSNDSDSSLSSSIGVLSNEVGGEEEDGEEAESPALEDSLNSFQSLEAALPFTPLNSL</sequence>
<evidence type="ECO:0000256" key="1">
    <source>
        <dbReference type="SAM" id="MobiDB-lite"/>
    </source>
</evidence>
<gene>
    <name evidence="2" type="ORF">RND71_042548</name>
</gene>